<evidence type="ECO:0000259" key="1">
    <source>
        <dbReference type="SMART" id="SM00228"/>
    </source>
</evidence>
<sequence>MAQPSPVLQYSLSVNSVSQHLFDVTLSIPALDSEHLTLSLPGWIPGSYMVRDFSRNIVNFTATNIEGHPIDVKLLDKQQWQLTTGGEAVEIAYQVYAFDLSVRSAYINDEYAFCNGTSVFVCVSGSENLPCELVIKSPVSKPDWQIETTLPHLEDNRFISADYDELIDHPIFIGECTSADFEVDGITFTLMFSGTTEYDMPRLCADLGKVCQHHLSLFGKPYPVKHYLFMTLIANEGYGGLEHRSSTALLFPRFELPLAGEPEELSDSYVNFISLCSHELFHTWHVKRIKPDVMVVPDLSQETYTDQLWIYEGFTSFYDDVTLARVGVIPPERYFKIVAQNLTRLYKNAGRFKQSIAESSFYAWNKFYKQDAGSINHIVSYYNKGGIVALGLDILLRERSNNQCNLDDLMRLLWAQYGDESGTPANVIEQLCRDELNVDVKEYLDAVVYGTEDVAMDSLLEHIGVSQSVQTPLSLQDKGGDEAAGKVSPRYDFGAVTKDTDTGLLIQAVLEDSAACQAGLQINDKLIAVDGYVVNSKLLQRLLTVPNDKPLALSVIRDGRLLNLTLPLLPAQAQSCVLKITDEAKAVAWLGRQ</sequence>
<dbReference type="GO" id="GO:0006508">
    <property type="term" value="P:proteolysis"/>
    <property type="evidence" value="ECO:0007669"/>
    <property type="project" value="UniProtKB-KW"/>
</dbReference>
<dbReference type="GO" id="GO:0008233">
    <property type="term" value="F:peptidase activity"/>
    <property type="evidence" value="ECO:0007669"/>
    <property type="project" value="UniProtKB-KW"/>
</dbReference>
<name>A0A2S9V975_9ALTE</name>
<dbReference type="SMART" id="SM00228">
    <property type="entry name" value="PDZ"/>
    <property type="match status" value="1"/>
</dbReference>
<dbReference type="InterPro" id="IPR027268">
    <property type="entry name" value="Peptidase_M4/M1_CTD_sf"/>
</dbReference>
<dbReference type="Gene3D" id="2.60.40.3650">
    <property type="match status" value="1"/>
</dbReference>
<dbReference type="SUPFAM" id="SSF50156">
    <property type="entry name" value="PDZ domain-like"/>
    <property type="match status" value="1"/>
</dbReference>
<keyword evidence="2" id="KW-0378">Hydrolase</keyword>
<dbReference type="OrthoDB" id="9778516at2"/>
<organism evidence="2 3">
    <name type="scientific">Alteromonas alba</name>
    <dbReference type="NCBI Taxonomy" id="2079529"/>
    <lineage>
        <taxon>Bacteria</taxon>
        <taxon>Pseudomonadati</taxon>
        <taxon>Pseudomonadota</taxon>
        <taxon>Gammaproteobacteria</taxon>
        <taxon>Alteromonadales</taxon>
        <taxon>Alteromonadaceae</taxon>
        <taxon>Alteromonas/Salinimonas group</taxon>
        <taxon>Alteromonas</taxon>
    </lineage>
</organism>
<dbReference type="InterPro" id="IPR001478">
    <property type="entry name" value="PDZ"/>
</dbReference>
<dbReference type="Proteomes" id="UP000238949">
    <property type="component" value="Unassembled WGS sequence"/>
</dbReference>
<reference evidence="3" key="1">
    <citation type="journal article" date="2020" name="Int. J. Syst. Evol. Microbiol.">
        <title>Alteromonas alba sp. nov., a marine bacterium isolated from the seawater of the West Pacific Ocean.</title>
        <authorList>
            <person name="Sun C."/>
            <person name="Wu Y.-H."/>
            <person name="Xamxidin M."/>
            <person name="Cheng H."/>
            <person name="Xu X.-W."/>
        </authorList>
    </citation>
    <scope>NUCLEOTIDE SEQUENCE [LARGE SCALE GENOMIC DNA]</scope>
    <source>
        <strain evidence="3">190</strain>
    </source>
</reference>
<dbReference type="InterPro" id="IPR036034">
    <property type="entry name" value="PDZ_sf"/>
</dbReference>
<dbReference type="PIRSF" id="PIRSF016493">
    <property type="entry name" value="Glycyl_aminpptds"/>
    <property type="match status" value="1"/>
</dbReference>
<dbReference type="SUPFAM" id="SSF55486">
    <property type="entry name" value="Metalloproteases ('zincins'), catalytic domain"/>
    <property type="match status" value="1"/>
</dbReference>
<dbReference type="EMBL" id="PVNP01000151">
    <property type="protein sequence ID" value="PRO72988.1"/>
    <property type="molecule type" value="Genomic_DNA"/>
</dbReference>
<protein>
    <submittedName>
        <fullName evidence="2">Protease</fullName>
    </submittedName>
</protein>
<comment type="caution">
    <text evidence="2">The sequence shown here is derived from an EMBL/GenBank/DDBJ whole genome shotgun (WGS) entry which is preliminary data.</text>
</comment>
<dbReference type="Gene3D" id="1.10.390.10">
    <property type="entry name" value="Neutral Protease Domain 2"/>
    <property type="match status" value="1"/>
</dbReference>
<dbReference type="RefSeq" id="WP_105935120.1">
    <property type="nucleotide sequence ID" value="NZ_PVNP01000151.1"/>
</dbReference>
<gene>
    <name evidence="2" type="ORF">C6Y40_13910</name>
</gene>
<proteinExistence type="predicted"/>
<accession>A0A2S9V975</accession>
<dbReference type="InterPro" id="IPR040756">
    <property type="entry name" value="Peptidase_M61_N"/>
</dbReference>
<dbReference type="InterPro" id="IPR024191">
    <property type="entry name" value="Peptidase_M61"/>
</dbReference>
<dbReference type="Pfam" id="PF05299">
    <property type="entry name" value="Peptidase_M61"/>
    <property type="match status" value="1"/>
</dbReference>
<dbReference type="Gene3D" id="2.30.42.10">
    <property type="match status" value="1"/>
</dbReference>
<dbReference type="Pfam" id="PF17899">
    <property type="entry name" value="Peptidase_M61_N"/>
    <property type="match status" value="1"/>
</dbReference>
<dbReference type="AlphaFoldDB" id="A0A2S9V975"/>
<evidence type="ECO:0000313" key="2">
    <source>
        <dbReference type="EMBL" id="PRO72988.1"/>
    </source>
</evidence>
<dbReference type="InterPro" id="IPR007963">
    <property type="entry name" value="Peptidase_M61_catalytic"/>
</dbReference>
<evidence type="ECO:0000313" key="3">
    <source>
        <dbReference type="Proteomes" id="UP000238949"/>
    </source>
</evidence>
<keyword evidence="2" id="KW-0645">Protease</keyword>
<keyword evidence="3" id="KW-1185">Reference proteome</keyword>
<feature type="domain" description="PDZ" evidence="1">
    <location>
        <begin position="491"/>
        <end position="559"/>
    </location>
</feature>